<dbReference type="AlphaFoldDB" id="A0A915BSJ1"/>
<proteinExistence type="predicted"/>
<dbReference type="Proteomes" id="UP000887569">
    <property type="component" value="Unplaced"/>
</dbReference>
<organism evidence="1 2">
    <name type="scientific">Parascaris univalens</name>
    <name type="common">Nematode worm</name>
    <dbReference type="NCBI Taxonomy" id="6257"/>
    <lineage>
        <taxon>Eukaryota</taxon>
        <taxon>Metazoa</taxon>
        <taxon>Ecdysozoa</taxon>
        <taxon>Nematoda</taxon>
        <taxon>Chromadorea</taxon>
        <taxon>Rhabditida</taxon>
        <taxon>Spirurina</taxon>
        <taxon>Ascaridomorpha</taxon>
        <taxon>Ascaridoidea</taxon>
        <taxon>Ascarididae</taxon>
        <taxon>Parascaris</taxon>
    </lineage>
</organism>
<accession>A0A915BSJ1</accession>
<keyword evidence="1" id="KW-1185">Reference proteome</keyword>
<reference evidence="2" key="1">
    <citation type="submission" date="2022-11" db="UniProtKB">
        <authorList>
            <consortium name="WormBaseParasite"/>
        </authorList>
    </citation>
    <scope>IDENTIFICATION</scope>
</reference>
<sequence length="281" mass="31766">MAYNSAEEDCPDVMDMFNECCIVHDTCYADQLGKGNCDDQFCECMNIAASKAKQISDCQMKAFAACMAVQMFGSSSYEEAVRKPHIIEYNSNDSTKHLNAELTESSLKSTTSEDKLKSGKMETTVKKEFTVNMTTTFADSTKPSKHICIVEDILPKHIYTEIFEDCPIYKEEFNECCTRDAICHQNISINEVFCAPKFIECLLRKLSSDKEEQKCYESIHLMHKVLSFSGGRKKYNNFLESTGDWISGGSSTITVSSSTVTVNNLENIRWRNLLFIGMMVL</sequence>
<name>A0A915BSJ1_PARUN</name>
<evidence type="ECO:0000313" key="2">
    <source>
        <dbReference type="WBParaSite" id="PgR057_g007_t08"/>
    </source>
</evidence>
<dbReference type="SUPFAM" id="SSF48619">
    <property type="entry name" value="Phospholipase A2, PLA2"/>
    <property type="match status" value="1"/>
</dbReference>
<dbReference type="InterPro" id="IPR036444">
    <property type="entry name" value="PLipase_A2_dom_sf"/>
</dbReference>
<dbReference type="GO" id="GO:0006644">
    <property type="term" value="P:phospholipid metabolic process"/>
    <property type="evidence" value="ECO:0007669"/>
    <property type="project" value="InterPro"/>
</dbReference>
<dbReference type="InterPro" id="IPR053322">
    <property type="entry name" value="PLA2-like"/>
</dbReference>
<protein>
    <submittedName>
        <fullName evidence="2">Proteasome subunit beta</fullName>
    </submittedName>
</protein>
<dbReference type="GO" id="GO:0004623">
    <property type="term" value="F:phospholipase A2 activity"/>
    <property type="evidence" value="ECO:0007669"/>
    <property type="project" value="InterPro"/>
</dbReference>
<evidence type="ECO:0000313" key="1">
    <source>
        <dbReference type="Proteomes" id="UP000887569"/>
    </source>
</evidence>
<dbReference type="PANTHER" id="PTHR34228">
    <property type="entry name" value="PROTEIN CBG09474-RELATED"/>
    <property type="match status" value="1"/>
</dbReference>
<dbReference type="GO" id="GO:0050482">
    <property type="term" value="P:arachidonate secretion"/>
    <property type="evidence" value="ECO:0007669"/>
    <property type="project" value="InterPro"/>
</dbReference>
<dbReference type="WBParaSite" id="PgR057_g007_t08">
    <property type="protein sequence ID" value="PgR057_g007_t08"/>
    <property type="gene ID" value="PgR057_g007"/>
</dbReference>